<dbReference type="Pfam" id="PF08448">
    <property type="entry name" value="PAS_4"/>
    <property type="match status" value="1"/>
</dbReference>
<name>A0ABS3TBC5_9BACT</name>
<feature type="domain" description="PAS fold-4" evidence="1">
    <location>
        <begin position="29"/>
        <end position="122"/>
    </location>
</feature>
<keyword evidence="3" id="KW-1185">Reference proteome</keyword>
<dbReference type="Proteomes" id="UP000670527">
    <property type="component" value="Unassembled WGS sequence"/>
</dbReference>
<evidence type="ECO:0000313" key="3">
    <source>
        <dbReference type="Proteomes" id="UP000670527"/>
    </source>
</evidence>
<evidence type="ECO:0000313" key="2">
    <source>
        <dbReference type="EMBL" id="MBO3270966.1"/>
    </source>
</evidence>
<reference evidence="2 3" key="1">
    <citation type="submission" date="2021-03" db="EMBL/GenBank/DDBJ databases">
        <authorList>
            <person name="Kim M.K."/>
        </authorList>
    </citation>
    <scope>NUCLEOTIDE SEQUENCE [LARGE SCALE GENOMIC DNA]</scope>
    <source>
        <strain evidence="2 3">BT507</strain>
    </source>
</reference>
<accession>A0ABS3TBC5</accession>
<comment type="caution">
    <text evidence="2">The sequence shown here is derived from an EMBL/GenBank/DDBJ whole genome shotgun (WGS) entry which is preliminary data.</text>
</comment>
<gene>
    <name evidence="2" type="ORF">J4D97_09930</name>
</gene>
<dbReference type="Gene3D" id="3.30.450.20">
    <property type="entry name" value="PAS domain"/>
    <property type="match status" value="1"/>
</dbReference>
<dbReference type="EMBL" id="JAGETX010000004">
    <property type="protein sequence ID" value="MBO3270966.1"/>
    <property type="molecule type" value="Genomic_DNA"/>
</dbReference>
<evidence type="ECO:0000259" key="1">
    <source>
        <dbReference type="Pfam" id="PF08448"/>
    </source>
</evidence>
<dbReference type="InterPro" id="IPR013656">
    <property type="entry name" value="PAS_4"/>
</dbReference>
<sequence>MPSKDLLQSVGRLLRQKQTEEHACFIHFPDLVIVGANDDLAATLSSPSGILIIGQHIFDVFPDNPETPEVNVRASLRRVMASKQPHEMAPEGIYCDLTYLARYNKAGQIDGFVTYTYDVTEQVYARRERENQRLRLQRLFLEAPPPFVS</sequence>
<proteinExistence type="predicted"/>
<protein>
    <submittedName>
        <fullName evidence="2">PAS domain-containing protein</fullName>
    </submittedName>
</protein>
<organism evidence="2 3">
    <name type="scientific">Hymenobacter defluvii</name>
    <dbReference type="NCBI Taxonomy" id="2054411"/>
    <lineage>
        <taxon>Bacteria</taxon>
        <taxon>Pseudomonadati</taxon>
        <taxon>Bacteroidota</taxon>
        <taxon>Cytophagia</taxon>
        <taxon>Cytophagales</taxon>
        <taxon>Hymenobacteraceae</taxon>
        <taxon>Hymenobacter</taxon>
    </lineage>
</organism>
<dbReference type="RefSeq" id="WP_208307444.1">
    <property type="nucleotide sequence ID" value="NZ_JAGETX010000004.1"/>
</dbReference>